<feature type="region of interest" description="Disordered" evidence="1">
    <location>
        <begin position="1"/>
        <end position="30"/>
    </location>
</feature>
<dbReference type="Proteomes" id="UP000242715">
    <property type="component" value="Unassembled WGS sequence"/>
</dbReference>
<evidence type="ECO:0000313" key="3">
    <source>
        <dbReference type="Proteomes" id="UP000242715"/>
    </source>
</evidence>
<dbReference type="OrthoDB" id="1426251at2759"/>
<feature type="compositionally biased region" description="Low complexity" evidence="1">
    <location>
        <begin position="1"/>
        <end position="14"/>
    </location>
</feature>
<protein>
    <submittedName>
        <fullName evidence="2">Uncharacterized protein</fullName>
    </submittedName>
</protein>
<dbReference type="EMBL" id="DF973312">
    <property type="protein sequence ID" value="GAU25490.1"/>
    <property type="molecule type" value="Genomic_DNA"/>
</dbReference>
<organism evidence="2 3">
    <name type="scientific">Trifolium subterraneum</name>
    <name type="common">Subterranean clover</name>
    <dbReference type="NCBI Taxonomy" id="3900"/>
    <lineage>
        <taxon>Eukaryota</taxon>
        <taxon>Viridiplantae</taxon>
        <taxon>Streptophyta</taxon>
        <taxon>Embryophyta</taxon>
        <taxon>Tracheophyta</taxon>
        <taxon>Spermatophyta</taxon>
        <taxon>Magnoliopsida</taxon>
        <taxon>eudicotyledons</taxon>
        <taxon>Gunneridae</taxon>
        <taxon>Pentapetalae</taxon>
        <taxon>rosids</taxon>
        <taxon>fabids</taxon>
        <taxon>Fabales</taxon>
        <taxon>Fabaceae</taxon>
        <taxon>Papilionoideae</taxon>
        <taxon>50 kb inversion clade</taxon>
        <taxon>NPAAA clade</taxon>
        <taxon>Hologalegina</taxon>
        <taxon>IRL clade</taxon>
        <taxon>Trifolieae</taxon>
        <taxon>Trifolium</taxon>
    </lineage>
</organism>
<dbReference type="AlphaFoldDB" id="A0A2Z6MPL8"/>
<keyword evidence="3" id="KW-1185">Reference proteome</keyword>
<reference evidence="3" key="1">
    <citation type="journal article" date="2017" name="Front. Plant Sci.">
        <title>Climate Clever Clovers: New Paradigm to Reduce the Environmental Footprint of Ruminants by Breeding Low Methanogenic Forages Utilizing Haplotype Variation.</title>
        <authorList>
            <person name="Kaur P."/>
            <person name="Appels R."/>
            <person name="Bayer P.E."/>
            <person name="Keeble-Gagnere G."/>
            <person name="Wang J."/>
            <person name="Hirakawa H."/>
            <person name="Shirasawa K."/>
            <person name="Vercoe P."/>
            <person name="Stefanova K."/>
            <person name="Durmic Z."/>
            <person name="Nichols P."/>
            <person name="Revell C."/>
            <person name="Isobe S.N."/>
            <person name="Edwards D."/>
            <person name="Erskine W."/>
        </authorList>
    </citation>
    <scope>NUCLEOTIDE SEQUENCE [LARGE SCALE GENOMIC DNA]</scope>
    <source>
        <strain evidence="3">cv. Daliak</strain>
    </source>
</reference>
<sequence>MDSSPPHTPISSSPVATLSPPPASEMNKEQRQVQFITKVIENSEIILEEHRRYANSREALDAERKRKLRILMSLR</sequence>
<accession>A0A2Z6MPL8</accession>
<evidence type="ECO:0000313" key="2">
    <source>
        <dbReference type="EMBL" id="GAU25490.1"/>
    </source>
</evidence>
<proteinExistence type="predicted"/>
<name>A0A2Z6MPL8_TRISU</name>
<gene>
    <name evidence="2" type="ORF">TSUD_218620</name>
</gene>
<evidence type="ECO:0000256" key="1">
    <source>
        <dbReference type="SAM" id="MobiDB-lite"/>
    </source>
</evidence>